<keyword evidence="3" id="KW-1185">Reference proteome</keyword>
<sequence>MKKLTKFFALSFVLSSTLITHSQNAIAVSPANPTDIEKLLIKSPYMNFQVNVNRTMIVNSLKAEYELSEEQNVCLSSIEGNPNYMEVLEPYFKGILTEEEIKEADDFFSTGAGQKFTEILLRQAGAENLPPFIEPTTEEKSEIAKAITKPFFVKVKAKSDAMSEQDAINFALPLYEKETARCNISS</sequence>
<dbReference type="KEGG" id="mbos:ICJ55_02190"/>
<accession>A0A7H1C3N2</accession>
<evidence type="ECO:0000313" key="2">
    <source>
        <dbReference type="EMBL" id="QNS15587.1"/>
    </source>
</evidence>
<dbReference type="AlphaFoldDB" id="A0A7H1C3N2"/>
<dbReference type="EMBL" id="CP061280">
    <property type="protein sequence ID" value="QNS15587.1"/>
    <property type="molecule type" value="Genomic_DNA"/>
</dbReference>
<protein>
    <recommendedName>
        <fullName evidence="4">DUF2059 domain-containing protein</fullName>
    </recommendedName>
</protein>
<dbReference type="RefSeq" id="WP_188157148.1">
    <property type="nucleotide sequence ID" value="NZ_CP061280.1"/>
</dbReference>
<evidence type="ECO:0008006" key="4">
    <source>
        <dbReference type="Google" id="ProtNLM"/>
    </source>
</evidence>
<dbReference type="Proteomes" id="UP000576260">
    <property type="component" value="Chromosome"/>
</dbReference>
<feature type="chain" id="PRO_5028851705" description="DUF2059 domain-containing protein" evidence="1">
    <location>
        <begin position="28"/>
        <end position="186"/>
    </location>
</feature>
<reference evidence="2 3" key="1">
    <citation type="submission" date="2020-09" db="EMBL/GenBank/DDBJ databases">
        <title>Mannheimia bovis sp.nov., isolated from a cow.</title>
        <authorList>
            <person name="Li F."/>
        </authorList>
    </citation>
    <scope>NUCLEOTIDE SEQUENCE [LARGE SCALE GENOMIC DNA]</scope>
    <source>
        <strain evidence="2 3">ZY190616</strain>
    </source>
</reference>
<organism evidence="2 3">
    <name type="scientific">Mannheimia bovis</name>
    <dbReference type="NCBI Taxonomy" id="2770636"/>
    <lineage>
        <taxon>Bacteria</taxon>
        <taxon>Pseudomonadati</taxon>
        <taxon>Pseudomonadota</taxon>
        <taxon>Gammaproteobacteria</taxon>
        <taxon>Pasteurellales</taxon>
        <taxon>Pasteurellaceae</taxon>
        <taxon>Mannheimia</taxon>
    </lineage>
</organism>
<name>A0A7H1C3N2_9PAST</name>
<gene>
    <name evidence="2" type="ORF">ICJ55_02190</name>
</gene>
<proteinExistence type="predicted"/>
<feature type="signal peptide" evidence="1">
    <location>
        <begin position="1"/>
        <end position="27"/>
    </location>
</feature>
<keyword evidence="1" id="KW-0732">Signal</keyword>
<evidence type="ECO:0000256" key="1">
    <source>
        <dbReference type="SAM" id="SignalP"/>
    </source>
</evidence>
<evidence type="ECO:0000313" key="3">
    <source>
        <dbReference type="Proteomes" id="UP000576260"/>
    </source>
</evidence>